<dbReference type="Pfam" id="PF13687">
    <property type="entry name" value="DUF4153"/>
    <property type="match status" value="1"/>
</dbReference>
<dbReference type="AlphaFoldDB" id="A0A1M5NNY7"/>
<evidence type="ECO:0000313" key="3">
    <source>
        <dbReference type="Proteomes" id="UP000184520"/>
    </source>
</evidence>
<dbReference type="STRING" id="634436.SAMN05216361_3288"/>
<feature type="transmembrane region" description="Helical" evidence="1">
    <location>
        <begin position="101"/>
        <end position="120"/>
    </location>
</feature>
<protein>
    <recommendedName>
        <fullName evidence="4">DUF4153 domain-containing protein</fullName>
    </recommendedName>
</protein>
<feature type="transmembrane region" description="Helical" evidence="1">
    <location>
        <begin position="219"/>
        <end position="244"/>
    </location>
</feature>
<keyword evidence="3" id="KW-1185">Reference proteome</keyword>
<keyword evidence="1" id="KW-0812">Transmembrane</keyword>
<accession>A0A1M5NNY7</accession>
<sequence length="581" mass="66829">MDTSRYPTLIMLLVALVQGFCLLILHESIEFGFWPATSPTALYSLYAFVLICPTLFLLAVNEHNIKRLTLGAVGFSLLCSSLAYYTGLQVIPLPFADVEDLLFPFCFSTALLTFKVLMYLQVWANKEAFAYPKLFSYSWRNLLTFGLALVFTLVTWGVLMLWAGLFKVINVDFFYELFTEEWFYYPILSMALAFGIILIRSLTFIVDTIKRLQQALLKYLLVLLVFISLLFLIALPFTGLAPIWENGPGSYLILWMQACILFALNSVYQNDAEERPYGLLLHRFIYLGILLLPCYSALVFYGLTARIDQYGWSLSRYWGMIVWALLALFALGYVAGIIRQRDAWISSLGKVNVSMGCVFMLVLIAINSPALDLRKLTVQDQVARLSSGDITLEEIDIQYFERHLAKPGYDVIQQWKSDYKTTNPNFVVRLNRLYMSNELLNSEDDKLLVLSNIECLNGCNAPTELLDQIYTDRSQNRWCLMNNKHMYLLEADPNEDGEMEYLLIQENINGFRSFYLYARVQQAWQSLTIQTLHPAENQPEVPLIESLGDLSIEYKTPKYKQMHIGEWTIDVSLRHNVKDDD</sequence>
<evidence type="ECO:0008006" key="4">
    <source>
        <dbReference type="Google" id="ProtNLM"/>
    </source>
</evidence>
<dbReference type="InterPro" id="IPR025291">
    <property type="entry name" value="DUF4153"/>
</dbReference>
<reference evidence="3" key="1">
    <citation type="submission" date="2016-11" db="EMBL/GenBank/DDBJ databases">
        <authorList>
            <person name="Varghese N."/>
            <person name="Submissions S."/>
        </authorList>
    </citation>
    <scope>NUCLEOTIDE SEQUENCE [LARGE SCALE GENOMIC DNA]</scope>
    <source>
        <strain evidence="3">CGMCC 1.8995</strain>
    </source>
</reference>
<keyword evidence="1" id="KW-0472">Membrane</keyword>
<feature type="transmembrane region" description="Helical" evidence="1">
    <location>
        <begin position="183"/>
        <end position="207"/>
    </location>
</feature>
<gene>
    <name evidence="2" type="ORF">SAMN05216361_3288</name>
</gene>
<feature type="transmembrane region" description="Helical" evidence="1">
    <location>
        <begin position="250"/>
        <end position="268"/>
    </location>
</feature>
<evidence type="ECO:0000313" key="2">
    <source>
        <dbReference type="EMBL" id="SHG90643.1"/>
    </source>
</evidence>
<feature type="transmembrane region" description="Helical" evidence="1">
    <location>
        <begin position="41"/>
        <end position="60"/>
    </location>
</feature>
<name>A0A1M5NNY7_9ALTE</name>
<proteinExistence type="predicted"/>
<feature type="transmembrane region" description="Helical" evidence="1">
    <location>
        <begin position="72"/>
        <end position="95"/>
    </location>
</feature>
<keyword evidence="1" id="KW-1133">Transmembrane helix</keyword>
<dbReference type="OrthoDB" id="7022049at2"/>
<feature type="transmembrane region" description="Helical" evidence="1">
    <location>
        <begin position="141"/>
        <end position="163"/>
    </location>
</feature>
<dbReference type="RefSeq" id="WP_073324246.1">
    <property type="nucleotide sequence ID" value="NZ_FQWD01000005.1"/>
</dbReference>
<feature type="transmembrane region" description="Helical" evidence="1">
    <location>
        <begin position="280"/>
        <end position="303"/>
    </location>
</feature>
<feature type="transmembrane region" description="Helical" evidence="1">
    <location>
        <begin position="315"/>
        <end position="336"/>
    </location>
</feature>
<organism evidence="2 3">
    <name type="scientific">Marisediminitalea aggregata</name>
    <dbReference type="NCBI Taxonomy" id="634436"/>
    <lineage>
        <taxon>Bacteria</taxon>
        <taxon>Pseudomonadati</taxon>
        <taxon>Pseudomonadota</taxon>
        <taxon>Gammaproteobacteria</taxon>
        <taxon>Alteromonadales</taxon>
        <taxon>Alteromonadaceae</taxon>
        <taxon>Marisediminitalea</taxon>
    </lineage>
</organism>
<evidence type="ECO:0000256" key="1">
    <source>
        <dbReference type="SAM" id="Phobius"/>
    </source>
</evidence>
<dbReference type="Proteomes" id="UP000184520">
    <property type="component" value="Unassembled WGS sequence"/>
</dbReference>
<feature type="transmembrane region" description="Helical" evidence="1">
    <location>
        <begin position="9"/>
        <end position="29"/>
    </location>
</feature>
<dbReference type="EMBL" id="FQWD01000005">
    <property type="protein sequence ID" value="SHG90643.1"/>
    <property type="molecule type" value="Genomic_DNA"/>
</dbReference>
<feature type="transmembrane region" description="Helical" evidence="1">
    <location>
        <begin position="348"/>
        <end position="366"/>
    </location>
</feature>